<accession>A0ABT3AS13</accession>
<dbReference type="RefSeq" id="WP_263831032.1">
    <property type="nucleotide sequence ID" value="NZ_JAOWLB010000050.1"/>
</dbReference>
<dbReference type="Pfam" id="PF11720">
    <property type="entry name" value="Inhibitor_I78"/>
    <property type="match status" value="1"/>
</dbReference>
<dbReference type="Gene3D" id="3.30.10.10">
    <property type="entry name" value="Trypsin Inhibitor V, subunit A"/>
    <property type="match status" value="1"/>
</dbReference>
<name>A0ABT3AS13_9RHOB</name>
<dbReference type="InterPro" id="IPR021719">
    <property type="entry name" value="Prot_inh_I78"/>
</dbReference>
<dbReference type="EMBL" id="JAOWLB010000050">
    <property type="protein sequence ID" value="MCV2891444.1"/>
    <property type="molecule type" value="Genomic_DNA"/>
</dbReference>
<dbReference type="Proteomes" id="UP001320899">
    <property type="component" value="Unassembled WGS sequence"/>
</dbReference>
<gene>
    <name evidence="1" type="ORF">OE747_24365</name>
</gene>
<organism evidence="1 2">
    <name type="scientific">Ruegeria aquimaris</name>
    <dbReference type="NCBI Taxonomy" id="2984333"/>
    <lineage>
        <taxon>Bacteria</taxon>
        <taxon>Pseudomonadati</taxon>
        <taxon>Pseudomonadota</taxon>
        <taxon>Alphaproteobacteria</taxon>
        <taxon>Rhodobacterales</taxon>
        <taxon>Roseobacteraceae</taxon>
        <taxon>Ruegeria</taxon>
    </lineage>
</organism>
<protein>
    <submittedName>
        <fullName evidence="1">I78 family peptidase inhibitor</fullName>
    </submittedName>
</protein>
<evidence type="ECO:0000313" key="2">
    <source>
        <dbReference type="Proteomes" id="UP001320899"/>
    </source>
</evidence>
<comment type="caution">
    <text evidence="1">The sequence shown here is derived from an EMBL/GenBank/DDBJ whole genome shotgun (WGS) entry which is preliminary data.</text>
</comment>
<evidence type="ECO:0000313" key="1">
    <source>
        <dbReference type="EMBL" id="MCV2891444.1"/>
    </source>
</evidence>
<reference evidence="1 2" key="1">
    <citation type="submission" date="2022-10" db="EMBL/GenBank/DDBJ databases">
        <title>Ruegeria sp. nov., isolated from ocean surface sediments.</title>
        <authorList>
            <person name="He W."/>
            <person name="Xue H.-P."/>
            <person name="Zhang D.-F."/>
        </authorList>
    </citation>
    <scope>NUCLEOTIDE SEQUENCE [LARGE SCALE GENOMIC DNA]</scope>
    <source>
        <strain evidence="1 2">XHP0148</strain>
    </source>
</reference>
<sequence length="92" mass="9636">MYRLAPVFLLLAGCADAVEETPAAEPAAIDLSFCKGEGLEDMIGQPVADNMGRLPEGTRVIGPDTLVTQDYRPNRLNVTTDAAGIVTAVTCG</sequence>
<keyword evidence="2" id="KW-1185">Reference proteome</keyword>
<proteinExistence type="predicted"/>